<protein>
    <submittedName>
        <fullName evidence="6">LacI family transcriptional regulator</fullName>
    </submittedName>
</protein>
<dbReference type="SMART" id="SM00354">
    <property type="entry name" value="HTH_LACI"/>
    <property type="match status" value="1"/>
</dbReference>
<dbReference type="InterPro" id="IPR000843">
    <property type="entry name" value="HTH_LacI"/>
</dbReference>
<keyword evidence="7" id="KW-1185">Reference proteome</keyword>
<dbReference type="SUPFAM" id="SSF53822">
    <property type="entry name" value="Periplasmic binding protein-like I"/>
    <property type="match status" value="1"/>
</dbReference>
<feature type="domain" description="HTH lacI-type" evidence="4">
    <location>
        <begin position="2"/>
        <end position="56"/>
    </location>
</feature>
<dbReference type="InterPro" id="IPR025997">
    <property type="entry name" value="SBP_2_dom"/>
</dbReference>
<dbReference type="RefSeq" id="WP_163249472.1">
    <property type="nucleotide sequence ID" value="NZ_SXDP01000008.1"/>
</dbReference>
<dbReference type="InterPro" id="IPR028082">
    <property type="entry name" value="Peripla_BP_I"/>
</dbReference>
<dbReference type="PANTHER" id="PTHR30146:SF144">
    <property type="entry name" value="LACI-FAMILY TRANSCRIPTION REGULATOR"/>
    <property type="match status" value="1"/>
</dbReference>
<sequence length="333" mass="38730">MVKQEDIAKMLNISRTTVARALNGNKNIKPETKEKILNLAEELGYKKNPISSSLARKKNKNIYAFIIESRNKYYTEKIKAGLKEAETEFSFYGYSINIIQTDIETPEKQLIELKKIIKEKDVEGIIITPLLKKEIKEIKMQNPQIHFITLDIPLDNSIFYVGPNYFKSGRIAAEILISTLQQDEKILVLDTIDDRISSKLYMDGFLSRVKEENTNFIVGPIYSENLMKDIKSILEEYMTTNVKAIYATRFLTDIVKYIDNKYNKKMNIIGNGMSEDMKKLIMNKKIIATVIEKCYEEGYFAGKFMFEKLYKDMENVNNKYIMDSRIVVRETML</sequence>
<evidence type="ECO:0000313" key="6">
    <source>
        <dbReference type="EMBL" id="NEZ47456.1"/>
    </source>
</evidence>
<evidence type="ECO:0000313" key="7">
    <source>
        <dbReference type="Proteomes" id="UP000473885"/>
    </source>
</evidence>
<accession>A0A6M0RB46</accession>
<comment type="caution">
    <text evidence="6">The sequence shown here is derived from an EMBL/GenBank/DDBJ whole genome shotgun (WGS) entry which is preliminary data.</text>
</comment>
<dbReference type="EMBL" id="SXDP01000008">
    <property type="protein sequence ID" value="NEZ47456.1"/>
    <property type="molecule type" value="Genomic_DNA"/>
</dbReference>
<name>A0A6M0RB46_9CLOT</name>
<evidence type="ECO:0000256" key="1">
    <source>
        <dbReference type="ARBA" id="ARBA00023015"/>
    </source>
</evidence>
<dbReference type="Gene3D" id="3.40.50.2300">
    <property type="match status" value="2"/>
</dbReference>
<feature type="domain" description="HTH cro/C1-type" evidence="5">
    <location>
        <begin position="4"/>
        <end position="39"/>
    </location>
</feature>
<evidence type="ECO:0000256" key="2">
    <source>
        <dbReference type="ARBA" id="ARBA00023125"/>
    </source>
</evidence>
<keyword evidence="1" id="KW-0805">Transcription regulation</keyword>
<dbReference type="InterPro" id="IPR001387">
    <property type="entry name" value="Cro/C1-type_HTH"/>
</dbReference>
<dbReference type="Pfam" id="PF13407">
    <property type="entry name" value="Peripla_BP_4"/>
    <property type="match status" value="1"/>
</dbReference>
<dbReference type="Proteomes" id="UP000473885">
    <property type="component" value="Unassembled WGS sequence"/>
</dbReference>
<dbReference type="SUPFAM" id="SSF47413">
    <property type="entry name" value="lambda repressor-like DNA-binding domains"/>
    <property type="match status" value="1"/>
</dbReference>
<dbReference type="GO" id="GO:0003700">
    <property type="term" value="F:DNA-binding transcription factor activity"/>
    <property type="evidence" value="ECO:0007669"/>
    <property type="project" value="TreeGrafter"/>
</dbReference>
<evidence type="ECO:0000256" key="3">
    <source>
        <dbReference type="ARBA" id="ARBA00023163"/>
    </source>
</evidence>
<dbReference type="Gene3D" id="1.10.260.40">
    <property type="entry name" value="lambda repressor-like DNA-binding domains"/>
    <property type="match status" value="1"/>
</dbReference>
<dbReference type="PROSITE" id="PS50943">
    <property type="entry name" value="HTH_CROC1"/>
    <property type="match status" value="1"/>
</dbReference>
<dbReference type="CDD" id="cd01392">
    <property type="entry name" value="HTH_LacI"/>
    <property type="match status" value="1"/>
</dbReference>
<keyword evidence="2" id="KW-0238">DNA-binding</keyword>
<dbReference type="Pfam" id="PF00356">
    <property type="entry name" value="LacI"/>
    <property type="match status" value="1"/>
</dbReference>
<reference evidence="6 7" key="1">
    <citation type="submission" date="2019-04" db="EMBL/GenBank/DDBJ databases">
        <title>Genome sequencing of Clostridium botulinum Groups I-IV and Clostridium butyricum.</title>
        <authorList>
            <person name="Brunt J."/>
            <person name="Van Vliet A.H.M."/>
            <person name="Stringer S.C."/>
            <person name="Carter A.T."/>
            <person name="Peck M.W."/>
        </authorList>
    </citation>
    <scope>NUCLEOTIDE SEQUENCE [LARGE SCALE GENOMIC DNA]</scope>
    <source>
        <strain evidence="6 7">IFR 18/094</strain>
    </source>
</reference>
<dbReference type="AlphaFoldDB" id="A0A6M0RB46"/>
<evidence type="ECO:0000259" key="5">
    <source>
        <dbReference type="PROSITE" id="PS50943"/>
    </source>
</evidence>
<dbReference type="GO" id="GO:0000976">
    <property type="term" value="F:transcription cis-regulatory region binding"/>
    <property type="evidence" value="ECO:0007669"/>
    <property type="project" value="TreeGrafter"/>
</dbReference>
<keyword evidence="3" id="KW-0804">Transcription</keyword>
<proteinExistence type="predicted"/>
<dbReference type="PROSITE" id="PS50932">
    <property type="entry name" value="HTH_LACI_2"/>
    <property type="match status" value="1"/>
</dbReference>
<dbReference type="PANTHER" id="PTHR30146">
    <property type="entry name" value="LACI-RELATED TRANSCRIPTIONAL REPRESSOR"/>
    <property type="match status" value="1"/>
</dbReference>
<organism evidence="6 7">
    <name type="scientific">Clostridium niameyense</name>
    <dbReference type="NCBI Taxonomy" id="1622073"/>
    <lineage>
        <taxon>Bacteria</taxon>
        <taxon>Bacillati</taxon>
        <taxon>Bacillota</taxon>
        <taxon>Clostridia</taxon>
        <taxon>Eubacteriales</taxon>
        <taxon>Clostridiaceae</taxon>
        <taxon>Clostridium</taxon>
    </lineage>
</organism>
<evidence type="ECO:0000259" key="4">
    <source>
        <dbReference type="PROSITE" id="PS50932"/>
    </source>
</evidence>
<dbReference type="InterPro" id="IPR010982">
    <property type="entry name" value="Lambda_DNA-bd_dom_sf"/>
</dbReference>
<gene>
    <name evidence="6" type="ORF">FDF74_09660</name>
</gene>